<comment type="caution">
    <text evidence="2">The sequence shown here is derived from an EMBL/GenBank/DDBJ whole genome shotgun (WGS) entry which is preliminary data.</text>
</comment>
<evidence type="ECO:0000256" key="1">
    <source>
        <dbReference type="SAM" id="MobiDB-lite"/>
    </source>
</evidence>
<feature type="compositionally biased region" description="Low complexity" evidence="1">
    <location>
        <begin position="90"/>
        <end position="111"/>
    </location>
</feature>
<evidence type="ECO:0000313" key="3">
    <source>
        <dbReference type="Proteomes" id="UP001190700"/>
    </source>
</evidence>
<keyword evidence="3" id="KW-1185">Reference proteome</keyword>
<sequence length="391" mass="40949">MLIPGGSARTMLIQGGCGAMLIRETLCEPCSSLGALRGAMLIQGGLCAGHAPSWGLRGAMLIQGAARSHAYQGASRGPCYPGRSARSHAHPGGSAGHAYPGGPAGHAHQGGFARSHAYQGMHGAMLSQGGLCTEPCSSRREGSARSRAALTRIRGTSRNLLPASEGCSGASCHNVRPGLVDDWPCRMGLGTMNAPSAAQGLTDFGSAGADAQLESNWEVMNQGLAVLCQMICHPSGRGRQRLFNLGTTNGVVLMPMLRRLVVLMQPSAYAGERGVATASQETRFAIMRNALLCVHAFATDTDGVYFLNAMQEADRKGVVAGLHLLQQGSGGFSPGLVPTTPALAKLTLQHLTHNCDAAWLHLSAETMQKFTRFNTPVNNSISATYWGSRGM</sequence>
<protein>
    <submittedName>
        <fullName evidence="2">Uncharacterized protein</fullName>
    </submittedName>
</protein>
<reference evidence="2 3" key="1">
    <citation type="journal article" date="2015" name="Genome Biol. Evol.">
        <title>Comparative Genomics of a Bacterivorous Green Alga Reveals Evolutionary Causalities and Consequences of Phago-Mixotrophic Mode of Nutrition.</title>
        <authorList>
            <person name="Burns J.A."/>
            <person name="Paasch A."/>
            <person name="Narechania A."/>
            <person name="Kim E."/>
        </authorList>
    </citation>
    <scope>NUCLEOTIDE SEQUENCE [LARGE SCALE GENOMIC DNA]</scope>
    <source>
        <strain evidence="2 3">PLY_AMNH</strain>
    </source>
</reference>
<dbReference type="EMBL" id="LGRX02010333">
    <property type="protein sequence ID" value="KAK3270540.1"/>
    <property type="molecule type" value="Genomic_DNA"/>
</dbReference>
<dbReference type="AlphaFoldDB" id="A0AAE0G3J3"/>
<feature type="region of interest" description="Disordered" evidence="1">
    <location>
        <begin position="77"/>
        <end position="111"/>
    </location>
</feature>
<proteinExistence type="predicted"/>
<dbReference type="Proteomes" id="UP001190700">
    <property type="component" value="Unassembled WGS sequence"/>
</dbReference>
<name>A0AAE0G3J3_9CHLO</name>
<organism evidence="2 3">
    <name type="scientific">Cymbomonas tetramitiformis</name>
    <dbReference type="NCBI Taxonomy" id="36881"/>
    <lineage>
        <taxon>Eukaryota</taxon>
        <taxon>Viridiplantae</taxon>
        <taxon>Chlorophyta</taxon>
        <taxon>Pyramimonadophyceae</taxon>
        <taxon>Pyramimonadales</taxon>
        <taxon>Pyramimonadaceae</taxon>
        <taxon>Cymbomonas</taxon>
    </lineage>
</organism>
<accession>A0AAE0G3J3</accession>
<evidence type="ECO:0000313" key="2">
    <source>
        <dbReference type="EMBL" id="KAK3270540.1"/>
    </source>
</evidence>
<gene>
    <name evidence="2" type="ORF">CYMTET_21068</name>
</gene>